<evidence type="ECO:0000256" key="19">
    <source>
        <dbReference type="SAM" id="MobiDB-lite"/>
    </source>
</evidence>
<dbReference type="GO" id="GO:0016477">
    <property type="term" value="P:cell migration"/>
    <property type="evidence" value="ECO:0007669"/>
    <property type="project" value="InterPro"/>
</dbReference>
<keyword evidence="12" id="KW-0732">Signal</keyword>
<name>A0A401SX23_CHIPU</name>
<dbReference type="GO" id="GO:0022408">
    <property type="term" value="P:negative regulation of cell-cell adhesion"/>
    <property type="evidence" value="ECO:0007669"/>
    <property type="project" value="TreeGrafter"/>
</dbReference>
<keyword evidence="17" id="KW-0966">Cell projection</keyword>
<evidence type="ECO:0000256" key="9">
    <source>
        <dbReference type="ARBA" id="ARBA00017371"/>
    </source>
</evidence>
<dbReference type="GO" id="GO:0045121">
    <property type="term" value="C:membrane raft"/>
    <property type="evidence" value="ECO:0007669"/>
    <property type="project" value="UniProtKB-SubCell"/>
</dbReference>
<dbReference type="GO" id="GO:0030027">
    <property type="term" value="C:lamellipodium"/>
    <property type="evidence" value="ECO:0007669"/>
    <property type="project" value="UniProtKB-SubCell"/>
</dbReference>
<comment type="subcellular location">
    <subcellularLocation>
        <location evidence="2">Apical cell membrane</location>
    </subcellularLocation>
    <subcellularLocation>
        <location evidence="6">Cell projection</location>
        <location evidence="6">Filopodium</location>
    </subcellularLocation>
    <subcellularLocation>
        <location evidence="7">Cell projection</location>
        <location evidence="7">Lamellipodium</location>
    </subcellularLocation>
    <subcellularLocation>
        <location evidence="1">Cell projection</location>
        <location evidence="1">Microvillus</location>
    </subcellularLocation>
    <subcellularLocation>
        <location evidence="4">Cell projection</location>
        <location evidence="4">Ruffle</location>
    </subcellularLocation>
    <subcellularLocation>
        <location evidence="3">Membrane raft</location>
    </subcellularLocation>
    <subcellularLocation>
        <location evidence="5">Membrane</location>
        <topology evidence="5">Single-pass type I membrane protein</topology>
    </subcellularLocation>
</comment>
<evidence type="ECO:0000256" key="12">
    <source>
        <dbReference type="ARBA" id="ARBA00022729"/>
    </source>
</evidence>
<evidence type="ECO:0000256" key="6">
    <source>
        <dbReference type="ARBA" id="ARBA00004486"/>
    </source>
</evidence>
<evidence type="ECO:0000256" key="15">
    <source>
        <dbReference type="ARBA" id="ARBA00023136"/>
    </source>
</evidence>
<dbReference type="OMA" id="NDSWMVP"/>
<feature type="compositionally biased region" description="Polar residues" evidence="19">
    <location>
        <begin position="221"/>
        <end position="232"/>
    </location>
</feature>
<dbReference type="GO" id="GO:0033634">
    <property type="term" value="P:positive regulation of cell-cell adhesion mediated by integrin"/>
    <property type="evidence" value="ECO:0007669"/>
    <property type="project" value="TreeGrafter"/>
</dbReference>
<feature type="region of interest" description="Disordered" evidence="19">
    <location>
        <begin position="182"/>
        <end position="232"/>
    </location>
</feature>
<keyword evidence="16" id="KW-0325">Glycoprotein</keyword>
<evidence type="ECO:0000256" key="16">
    <source>
        <dbReference type="ARBA" id="ARBA00023180"/>
    </source>
</evidence>
<dbReference type="PANTHER" id="PTHR12067:SF5">
    <property type="entry name" value="PODOCALYXIN"/>
    <property type="match status" value="1"/>
</dbReference>
<keyword evidence="22" id="KW-1185">Reference proteome</keyword>
<keyword evidence="15 20" id="KW-0472">Membrane</keyword>
<dbReference type="GO" id="GO:0030175">
    <property type="term" value="C:filopodium"/>
    <property type="evidence" value="ECO:0007669"/>
    <property type="project" value="UniProtKB-SubCell"/>
</dbReference>
<dbReference type="Pfam" id="PF06365">
    <property type="entry name" value="CD34_antigen"/>
    <property type="match status" value="1"/>
</dbReference>
<evidence type="ECO:0000256" key="20">
    <source>
        <dbReference type="SAM" id="Phobius"/>
    </source>
</evidence>
<organism evidence="21 22">
    <name type="scientific">Chiloscyllium punctatum</name>
    <name type="common">Brownbanded bambooshark</name>
    <name type="synonym">Hemiscyllium punctatum</name>
    <dbReference type="NCBI Taxonomy" id="137246"/>
    <lineage>
        <taxon>Eukaryota</taxon>
        <taxon>Metazoa</taxon>
        <taxon>Chordata</taxon>
        <taxon>Craniata</taxon>
        <taxon>Vertebrata</taxon>
        <taxon>Chondrichthyes</taxon>
        <taxon>Elasmobranchii</taxon>
        <taxon>Galeomorphii</taxon>
        <taxon>Galeoidea</taxon>
        <taxon>Orectolobiformes</taxon>
        <taxon>Hemiscylliidae</taxon>
        <taxon>Chiloscyllium</taxon>
    </lineage>
</organism>
<feature type="compositionally biased region" description="Polar residues" evidence="19">
    <location>
        <begin position="144"/>
        <end position="153"/>
    </location>
</feature>
<dbReference type="OrthoDB" id="9948358at2759"/>
<comment type="caution">
    <text evidence="21">The sequence shown here is derived from an EMBL/GenBank/DDBJ whole genome shotgun (WGS) entry which is preliminary data.</text>
</comment>
<feature type="compositionally biased region" description="Low complexity" evidence="19">
    <location>
        <begin position="184"/>
        <end position="220"/>
    </location>
</feature>
<dbReference type="PANTHER" id="PTHR12067">
    <property type="entry name" value="PODOCALYXIN"/>
    <property type="match status" value="1"/>
</dbReference>
<reference evidence="21 22" key="1">
    <citation type="journal article" date="2018" name="Nat. Ecol. Evol.">
        <title>Shark genomes provide insights into elasmobranch evolution and the origin of vertebrates.</title>
        <authorList>
            <person name="Hara Y"/>
            <person name="Yamaguchi K"/>
            <person name="Onimaru K"/>
            <person name="Kadota M"/>
            <person name="Koyanagi M"/>
            <person name="Keeley SD"/>
            <person name="Tatsumi K"/>
            <person name="Tanaka K"/>
            <person name="Motone F"/>
            <person name="Kageyama Y"/>
            <person name="Nozu R"/>
            <person name="Adachi N"/>
            <person name="Nishimura O"/>
            <person name="Nakagawa R"/>
            <person name="Tanegashima C"/>
            <person name="Kiyatake I"/>
            <person name="Matsumoto R"/>
            <person name="Murakumo K"/>
            <person name="Nishida K"/>
            <person name="Terakita A"/>
            <person name="Kuratani S"/>
            <person name="Sato K"/>
            <person name="Hyodo S Kuraku.S."/>
        </authorList>
    </citation>
    <scope>NUCLEOTIDE SEQUENCE [LARGE SCALE GENOMIC DNA]</scope>
</reference>
<feature type="region of interest" description="Disordered" evidence="19">
    <location>
        <begin position="37"/>
        <end position="156"/>
    </location>
</feature>
<evidence type="ECO:0000256" key="10">
    <source>
        <dbReference type="ARBA" id="ARBA00022475"/>
    </source>
</evidence>
<proteinExistence type="inferred from homology"/>
<dbReference type="GO" id="GO:0001726">
    <property type="term" value="C:ruffle"/>
    <property type="evidence" value="ECO:0007669"/>
    <property type="project" value="UniProtKB-SubCell"/>
</dbReference>
<keyword evidence="11 20" id="KW-0812">Transmembrane</keyword>
<feature type="compositionally biased region" description="Low complexity" evidence="19">
    <location>
        <begin position="81"/>
        <end position="96"/>
    </location>
</feature>
<protein>
    <recommendedName>
        <fullName evidence="9">Podocalyxin</fullName>
    </recommendedName>
    <alternativeName>
        <fullName evidence="18">Podocalyxin-like protein 1</fullName>
    </alternativeName>
</protein>
<evidence type="ECO:0000256" key="7">
    <source>
        <dbReference type="ARBA" id="ARBA00004510"/>
    </source>
</evidence>
<evidence type="ECO:0000256" key="11">
    <source>
        <dbReference type="ARBA" id="ARBA00022692"/>
    </source>
</evidence>
<feature type="transmembrane region" description="Helical" evidence="20">
    <location>
        <begin position="336"/>
        <end position="355"/>
    </location>
</feature>
<gene>
    <name evidence="21" type="ORF">chiPu_0013410</name>
</gene>
<feature type="compositionally biased region" description="Polar residues" evidence="19">
    <location>
        <begin position="97"/>
        <end position="122"/>
    </location>
</feature>
<comment type="similarity">
    <text evidence="8">Belongs to the podocalyxin family.</text>
</comment>
<evidence type="ECO:0000256" key="1">
    <source>
        <dbReference type="ARBA" id="ARBA00004105"/>
    </source>
</evidence>
<accession>A0A401SX23</accession>
<evidence type="ECO:0000256" key="3">
    <source>
        <dbReference type="ARBA" id="ARBA00004285"/>
    </source>
</evidence>
<evidence type="ECO:0000313" key="22">
    <source>
        <dbReference type="Proteomes" id="UP000287033"/>
    </source>
</evidence>
<evidence type="ECO:0000256" key="4">
    <source>
        <dbReference type="ARBA" id="ARBA00004466"/>
    </source>
</evidence>
<dbReference type="AlphaFoldDB" id="A0A401SX23"/>
<dbReference type="EMBL" id="BEZZ01000646">
    <property type="protein sequence ID" value="GCC34933.1"/>
    <property type="molecule type" value="Genomic_DNA"/>
</dbReference>
<evidence type="ECO:0000256" key="13">
    <source>
        <dbReference type="ARBA" id="ARBA00022889"/>
    </source>
</evidence>
<feature type="compositionally biased region" description="Polar residues" evidence="19">
    <location>
        <begin position="37"/>
        <end position="64"/>
    </location>
</feature>
<dbReference type="GO" id="GO:0031528">
    <property type="term" value="C:microvillus membrane"/>
    <property type="evidence" value="ECO:0007669"/>
    <property type="project" value="TreeGrafter"/>
</dbReference>
<dbReference type="GO" id="GO:0016324">
    <property type="term" value="C:apical plasma membrane"/>
    <property type="evidence" value="ECO:0007669"/>
    <property type="project" value="UniProtKB-SubCell"/>
</dbReference>
<dbReference type="GO" id="GO:0007155">
    <property type="term" value="P:cell adhesion"/>
    <property type="evidence" value="ECO:0007669"/>
    <property type="project" value="UniProtKB-KW"/>
</dbReference>
<keyword evidence="14 20" id="KW-1133">Transmembrane helix</keyword>
<evidence type="ECO:0000256" key="17">
    <source>
        <dbReference type="ARBA" id="ARBA00023273"/>
    </source>
</evidence>
<evidence type="ECO:0000256" key="5">
    <source>
        <dbReference type="ARBA" id="ARBA00004479"/>
    </source>
</evidence>
<feature type="compositionally biased region" description="Low complexity" evidence="19">
    <location>
        <begin position="123"/>
        <end position="143"/>
    </location>
</feature>
<dbReference type="STRING" id="137246.A0A401SX23"/>
<keyword evidence="10" id="KW-1003">Cell membrane</keyword>
<evidence type="ECO:0000256" key="8">
    <source>
        <dbReference type="ARBA" id="ARBA00007029"/>
    </source>
</evidence>
<keyword evidence="13" id="KW-0130">Cell adhesion</keyword>
<dbReference type="InterPro" id="IPR017403">
    <property type="entry name" value="PODXL"/>
</dbReference>
<evidence type="ECO:0000256" key="2">
    <source>
        <dbReference type="ARBA" id="ARBA00004221"/>
    </source>
</evidence>
<dbReference type="Proteomes" id="UP000287033">
    <property type="component" value="Unassembled WGS sequence"/>
</dbReference>
<evidence type="ECO:0000256" key="18">
    <source>
        <dbReference type="ARBA" id="ARBA00031141"/>
    </source>
</evidence>
<evidence type="ECO:0000256" key="14">
    <source>
        <dbReference type="ARBA" id="ARBA00022989"/>
    </source>
</evidence>
<evidence type="ECO:0000313" key="21">
    <source>
        <dbReference type="EMBL" id="GCC34933.1"/>
    </source>
</evidence>
<dbReference type="GO" id="GO:0032534">
    <property type="term" value="P:regulation of microvillus assembly"/>
    <property type="evidence" value="ECO:0007669"/>
    <property type="project" value="TreeGrafter"/>
</dbReference>
<sequence length="432" mass="46471">MRLLLVVCLLGSWSTTFLNLINATILPMILEMKHDSSGTTQRMSSPTITPKSSTVRQVAETSPPSRAGDDTGKTSVATEQSIVTSITASTSSEATTPVKSQLTATTPVTSLSQSTNPSVQLQNANSSSTPHSTNSTASSMKSSPIQNSTGTSGTEISNITSIQSTTTGPNDTTAAADSGQFALSSTQTPETSESTSFSSTAADTTVTQATTTGPQTNETALQNTSTKGFSTNTSTKIPTIELKSDSTSTEAQDIVITVMQRNDTNIIIEVFCGPEGSEGDDYLEFNDIISCVMDTNNVKSVLNETKEELKKLGIRDSANQEHRNELQTPSDLKKHIAMVVTGSLLLLILLSVVVYRCSQRKSHNKKDQYLTEETQPVDNGCHDNLAMDITECEPEMQEKPSSKVNMQDNMDNWIVPMDSLTKDEVEEEDTHL</sequence>
<dbReference type="InterPro" id="IPR013836">
    <property type="entry name" value="CD34/Podocalyxin"/>
</dbReference>